<dbReference type="Proteomes" id="UP000831921">
    <property type="component" value="Chromosome"/>
</dbReference>
<dbReference type="PANTHER" id="PTHR37089:SF4">
    <property type="entry name" value="EXPORTED PROTEIN"/>
    <property type="match status" value="1"/>
</dbReference>
<accession>A0ABY5MSS3</accession>
<dbReference type="RefSeq" id="WP_249454064.1">
    <property type="nucleotide sequence ID" value="NZ_CP097253.1"/>
</dbReference>
<dbReference type="SMART" id="SM00972">
    <property type="entry name" value="SCPU"/>
    <property type="match status" value="1"/>
</dbReference>
<keyword evidence="1" id="KW-0732">Signal</keyword>
<keyword evidence="4" id="KW-1185">Reference proteome</keyword>
<evidence type="ECO:0000313" key="3">
    <source>
        <dbReference type="EMBL" id="UUR06836.1"/>
    </source>
</evidence>
<evidence type="ECO:0000313" key="4">
    <source>
        <dbReference type="Proteomes" id="UP000831921"/>
    </source>
</evidence>
<feature type="chain" id="PRO_5047076181" evidence="1">
    <location>
        <begin position="25"/>
        <end position="165"/>
    </location>
</feature>
<feature type="domain" description="Spore coat protein U/FanG" evidence="2">
    <location>
        <begin position="28"/>
        <end position="162"/>
    </location>
</feature>
<evidence type="ECO:0000259" key="2">
    <source>
        <dbReference type="Pfam" id="PF05229"/>
    </source>
</evidence>
<organism evidence="3 4">
    <name type="scientific">Sphingomonas glaciei</name>
    <dbReference type="NCBI Taxonomy" id="2938948"/>
    <lineage>
        <taxon>Bacteria</taxon>
        <taxon>Pseudomonadati</taxon>
        <taxon>Pseudomonadota</taxon>
        <taxon>Alphaproteobacteria</taxon>
        <taxon>Sphingomonadales</taxon>
        <taxon>Sphingomonadaceae</taxon>
        <taxon>Sphingomonas</taxon>
    </lineage>
</organism>
<evidence type="ECO:0000256" key="1">
    <source>
        <dbReference type="SAM" id="SignalP"/>
    </source>
</evidence>
<dbReference type="EMBL" id="CP097253">
    <property type="protein sequence ID" value="UUR06836.1"/>
    <property type="molecule type" value="Genomic_DNA"/>
</dbReference>
<feature type="signal peptide" evidence="1">
    <location>
        <begin position="1"/>
        <end position="24"/>
    </location>
</feature>
<dbReference type="InterPro" id="IPR007893">
    <property type="entry name" value="Spore_coat_U/FanG"/>
</dbReference>
<dbReference type="InterPro" id="IPR053167">
    <property type="entry name" value="Spore_coat_component"/>
</dbReference>
<gene>
    <name evidence="3" type="ORF">M1K48_07670</name>
</gene>
<proteinExistence type="predicted"/>
<protein>
    <submittedName>
        <fullName evidence="3">Spore coat U domain-containing protein</fullName>
    </submittedName>
</protein>
<sequence length="165" mass="16468">MKKLSATAFALAAAFIPLGQSAQAGTAQTTMNVSATVQNSCLVSASPMLFGNYDPVGAAVTNGTSAVTVTCTTGTSFVVGLNAGNAAGATVAARQMSNAAHRLNYSLFSDAARSSNWGNTPGLDTPAPITATGSPSVLTVYGQIPANQNVPGGAYADTVTITVTY</sequence>
<reference evidence="3 4" key="1">
    <citation type="submission" date="2022-05" db="EMBL/GenBank/DDBJ databases">
        <title>S8-45 Sphingomonas ultraviolaceadurans.</title>
        <authorList>
            <person name="Liu Y."/>
        </authorList>
    </citation>
    <scope>NUCLEOTIDE SEQUENCE [LARGE SCALE GENOMIC DNA]</scope>
    <source>
        <strain evidence="3 4">S8-45</strain>
    </source>
</reference>
<dbReference type="Pfam" id="PF05229">
    <property type="entry name" value="SCPU"/>
    <property type="match status" value="1"/>
</dbReference>
<dbReference type="PANTHER" id="PTHR37089">
    <property type="entry name" value="PROTEIN U-RELATED"/>
    <property type="match status" value="1"/>
</dbReference>
<name>A0ABY5MSS3_9SPHN</name>